<dbReference type="EMBL" id="JBAKIA010000016">
    <property type="protein sequence ID" value="MEJ8476253.1"/>
    <property type="molecule type" value="Genomic_DNA"/>
</dbReference>
<feature type="compositionally biased region" description="Low complexity" evidence="1">
    <location>
        <begin position="1"/>
        <end position="19"/>
    </location>
</feature>
<gene>
    <name evidence="2" type="ORF">V6575_19345</name>
</gene>
<reference evidence="2 3" key="1">
    <citation type="submission" date="2024-02" db="EMBL/GenBank/DDBJ databases">
        <title>Roseibium algae sp. nov., isolated from marine alga (Grateloupia sp.), showing potential in myo-inositol conversion.</title>
        <authorList>
            <person name="Wang Y."/>
        </authorList>
    </citation>
    <scope>NUCLEOTIDE SEQUENCE [LARGE SCALE GENOMIC DNA]</scope>
    <source>
        <strain evidence="2 3">H3510</strain>
    </source>
</reference>
<protein>
    <recommendedName>
        <fullName evidence="4">Flagellin N-terminal domain-containing protein</fullName>
    </recommendedName>
</protein>
<name>A0ABU8TPZ3_9HYPH</name>
<feature type="region of interest" description="Disordered" evidence="1">
    <location>
        <begin position="1"/>
        <end position="35"/>
    </location>
</feature>
<proteinExistence type="predicted"/>
<organism evidence="2 3">
    <name type="scientific">Roseibium algae</name>
    <dbReference type="NCBI Taxonomy" id="3123038"/>
    <lineage>
        <taxon>Bacteria</taxon>
        <taxon>Pseudomonadati</taxon>
        <taxon>Pseudomonadota</taxon>
        <taxon>Alphaproteobacteria</taxon>
        <taxon>Hyphomicrobiales</taxon>
        <taxon>Stappiaceae</taxon>
        <taxon>Roseibium</taxon>
    </lineage>
</organism>
<evidence type="ECO:0000256" key="1">
    <source>
        <dbReference type="SAM" id="MobiDB-lite"/>
    </source>
</evidence>
<accession>A0ABU8TPZ3</accession>
<comment type="caution">
    <text evidence="2">The sequence shown here is derived from an EMBL/GenBank/DDBJ whole genome shotgun (WGS) entry which is preliminary data.</text>
</comment>
<evidence type="ECO:0008006" key="4">
    <source>
        <dbReference type="Google" id="ProtNLM"/>
    </source>
</evidence>
<dbReference type="Proteomes" id="UP001385499">
    <property type="component" value="Unassembled WGS sequence"/>
</dbReference>
<evidence type="ECO:0000313" key="3">
    <source>
        <dbReference type="Proteomes" id="UP001385499"/>
    </source>
</evidence>
<dbReference type="RefSeq" id="WP_340276672.1">
    <property type="nucleotide sequence ID" value="NZ_JBAKIA010000016.1"/>
</dbReference>
<evidence type="ECO:0000313" key="2">
    <source>
        <dbReference type="EMBL" id="MEJ8476253.1"/>
    </source>
</evidence>
<keyword evidence="3" id="KW-1185">Reference proteome</keyword>
<sequence>MQLSIATTTQSTSILTTSTKSGASGKADEGSTDGNKALAAAPSVLEAASKKAQEDAGVIAALQTAVQMGRGESDAESERKALAKVEDYQKTAGRLKTALGLEETSTSSSTNTSYESATISTTTLEAEIGGNTVSAKFVSYDRISYDSATGLSARSASATNIEANVGNASASYQSASVSSLYAGTGNQVGNLIAGLA</sequence>